<dbReference type="InterPro" id="IPR050476">
    <property type="entry name" value="Insect_CytP450_Detox"/>
</dbReference>
<evidence type="ECO:0000256" key="9">
    <source>
        <dbReference type="ARBA" id="ARBA00023002"/>
    </source>
</evidence>
<dbReference type="EMBL" id="JANEYG010000089">
    <property type="protein sequence ID" value="KAJ8913636.1"/>
    <property type="molecule type" value="Genomic_DNA"/>
</dbReference>
<organism evidence="16 17">
    <name type="scientific">Exocentrus adspersus</name>
    <dbReference type="NCBI Taxonomy" id="1586481"/>
    <lineage>
        <taxon>Eukaryota</taxon>
        <taxon>Metazoa</taxon>
        <taxon>Ecdysozoa</taxon>
        <taxon>Arthropoda</taxon>
        <taxon>Hexapoda</taxon>
        <taxon>Insecta</taxon>
        <taxon>Pterygota</taxon>
        <taxon>Neoptera</taxon>
        <taxon>Endopterygota</taxon>
        <taxon>Coleoptera</taxon>
        <taxon>Polyphaga</taxon>
        <taxon>Cucujiformia</taxon>
        <taxon>Chrysomeloidea</taxon>
        <taxon>Cerambycidae</taxon>
        <taxon>Lamiinae</taxon>
        <taxon>Acanthocinini</taxon>
        <taxon>Exocentrus</taxon>
    </lineage>
</organism>
<dbReference type="AlphaFoldDB" id="A0AAV8VH27"/>
<evidence type="ECO:0000256" key="8">
    <source>
        <dbReference type="ARBA" id="ARBA00022848"/>
    </source>
</evidence>
<evidence type="ECO:0000256" key="14">
    <source>
        <dbReference type="RuleBase" id="RU000461"/>
    </source>
</evidence>
<evidence type="ECO:0000256" key="1">
    <source>
        <dbReference type="ARBA" id="ARBA00001971"/>
    </source>
</evidence>
<name>A0AAV8VH27_9CUCU</name>
<dbReference type="Gene3D" id="1.10.630.10">
    <property type="entry name" value="Cytochrome P450"/>
    <property type="match status" value="1"/>
</dbReference>
<evidence type="ECO:0000313" key="16">
    <source>
        <dbReference type="EMBL" id="KAJ8913636.1"/>
    </source>
</evidence>
<gene>
    <name evidence="16" type="ORF">NQ315_007353</name>
</gene>
<evidence type="ECO:0000256" key="5">
    <source>
        <dbReference type="ARBA" id="ARBA00022617"/>
    </source>
</evidence>
<evidence type="ECO:0000256" key="6">
    <source>
        <dbReference type="ARBA" id="ARBA00022723"/>
    </source>
</evidence>
<evidence type="ECO:0000256" key="15">
    <source>
        <dbReference type="SAM" id="Phobius"/>
    </source>
</evidence>
<dbReference type="GO" id="GO:0005506">
    <property type="term" value="F:iron ion binding"/>
    <property type="evidence" value="ECO:0007669"/>
    <property type="project" value="InterPro"/>
</dbReference>
<keyword evidence="9 14" id="KW-0560">Oxidoreductase</keyword>
<dbReference type="PANTHER" id="PTHR24292">
    <property type="entry name" value="CYTOCHROME P450"/>
    <property type="match status" value="1"/>
</dbReference>
<dbReference type="InterPro" id="IPR001128">
    <property type="entry name" value="Cyt_P450"/>
</dbReference>
<comment type="cofactor">
    <cofactor evidence="1 13">
        <name>heme</name>
        <dbReference type="ChEBI" id="CHEBI:30413"/>
    </cofactor>
</comment>
<dbReference type="SUPFAM" id="SSF48264">
    <property type="entry name" value="Cytochrome P450"/>
    <property type="match status" value="1"/>
</dbReference>
<proteinExistence type="inferred from homology"/>
<keyword evidence="10 13" id="KW-0408">Iron</keyword>
<keyword evidence="15" id="KW-1133">Transmembrane helix</keyword>
<evidence type="ECO:0000256" key="12">
    <source>
        <dbReference type="ARBA" id="ARBA00023136"/>
    </source>
</evidence>
<reference evidence="16 17" key="1">
    <citation type="journal article" date="2023" name="Insect Mol. Biol.">
        <title>Genome sequencing provides insights into the evolution of gene families encoding plant cell wall-degrading enzymes in longhorned beetles.</title>
        <authorList>
            <person name="Shin N.R."/>
            <person name="Okamura Y."/>
            <person name="Kirsch R."/>
            <person name="Pauchet Y."/>
        </authorList>
    </citation>
    <scope>NUCLEOTIDE SEQUENCE [LARGE SCALE GENOMIC DNA]</scope>
    <source>
        <strain evidence="16">EAD_L_NR</strain>
    </source>
</reference>
<dbReference type="PROSITE" id="PS00086">
    <property type="entry name" value="CYTOCHROME_P450"/>
    <property type="match status" value="1"/>
</dbReference>
<keyword evidence="15" id="KW-0812">Transmembrane</keyword>
<evidence type="ECO:0000256" key="2">
    <source>
        <dbReference type="ARBA" id="ARBA00004174"/>
    </source>
</evidence>
<evidence type="ECO:0000256" key="13">
    <source>
        <dbReference type="PIRSR" id="PIRSR602401-1"/>
    </source>
</evidence>
<keyword evidence="6 13" id="KW-0479">Metal-binding</keyword>
<evidence type="ECO:0000256" key="3">
    <source>
        <dbReference type="ARBA" id="ARBA00004406"/>
    </source>
</evidence>
<dbReference type="GO" id="GO:0005789">
    <property type="term" value="C:endoplasmic reticulum membrane"/>
    <property type="evidence" value="ECO:0007669"/>
    <property type="project" value="UniProtKB-SubCell"/>
</dbReference>
<comment type="caution">
    <text evidence="16">The sequence shown here is derived from an EMBL/GenBank/DDBJ whole genome shotgun (WGS) entry which is preliminary data.</text>
</comment>
<dbReference type="InterPro" id="IPR036396">
    <property type="entry name" value="Cyt_P450_sf"/>
</dbReference>
<evidence type="ECO:0008006" key="18">
    <source>
        <dbReference type="Google" id="ProtNLM"/>
    </source>
</evidence>
<keyword evidence="5 13" id="KW-0349">Heme</keyword>
<dbReference type="Proteomes" id="UP001159042">
    <property type="component" value="Unassembled WGS sequence"/>
</dbReference>
<dbReference type="PRINTS" id="PR00463">
    <property type="entry name" value="EP450I"/>
</dbReference>
<evidence type="ECO:0000256" key="4">
    <source>
        <dbReference type="ARBA" id="ARBA00010617"/>
    </source>
</evidence>
<dbReference type="PRINTS" id="PR00385">
    <property type="entry name" value="P450"/>
</dbReference>
<dbReference type="CDD" id="cd11056">
    <property type="entry name" value="CYP6-like"/>
    <property type="match status" value="1"/>
</dbReference>
<feature type="transmembrane region" description="Helical" evidence="15">
    <location>
        <begin position="6"/>
        <end position="27"/>
    </location>
</feature>
<comment type="subcellular location">
    <subcellularLocation>
        <location evidence="3">Endoplasmic reticulum membrane</location>
        <topology evidence="3">Peripheral membrane protein</topology>
    </subcellularLocation>
    <subcellularLocation>
        <location evidence="2">Microsome membrane</location>
        <topology evidence="2">Peripheral membrane protein</topology>
    </subcellularLocation>
</comment>
<evidence type="ECO:0000256" key="11">
    <source>
        <dbReference type="ARBA" id="ARBA00023033"/>
    </source>
</evidence>
<protein>
    <recommendedName>
        <fullName evidence="18">Cytochrome P450</fullName>
    </recommendedName>
</protein>
<keyword evidence="17" id="KW-1185">Reference proteome</keyword>
<comment type="similarity">
    <text evidence="4 14">Belongs to the cytochrome P450 family.</text>
</comment>
<evidence type="ECO:0000256" key="10">
    <source>
        <dbReference type="ARBA" id="ARBA00023004"/>
    </source>
</evidence>
<sequence length="507" mass="58481">MSFCTGSLFFDFLVFVTTSLAVIYTYFKWKYQYWKWRNVPYFEPTIPFGSLGNPFTTAFEEELVNIYQKAKARGWKYCGLYTLQMPLLLIIDWDLVRRVLSKDFQYFSDRGTYTNEKDDPVGCHLFAIGGSKWRNLRAKLSPTFTSGRIKSMFQTLVDCGLVLEKYIEENITPKEAVDIKNILGCFSTDVIGSCAFGLDCNSFKNPNSTFRMYGQKMFFISKFRALQILFSQSFPNFSRALGIRQVPKDIADFFTKVVEDTISYREKSNVTRKDFLQMLIDMRSDKDIKPSGDGTSLSMNEIVAQSFIFFLAGFETSASTMTFTLFELATHQDIQDRLRAEIVDVLAGHNNEITYDSVNEMKYLDQVINEAMRLRPVARLSQRVCTKDYKVPGHDLLIERGTNVFVSLKGAQHDEEYWENPQEFNPERFNAENRKNIRQYTHMPFGEGPRACIGERFGLMQVKVGLICLLRKFKMKLNKRTKLPLKMTASSIVGCAEGGIWLNLEKI</sequence>
<evidence type="ECO:0000313" key="17">
    <source>
        <dbReference type="Proteomes" id="UP001159042"/>
    </source>
</evidence>
<dbReference type="InterPro" id="IPR017972">
    <property type="entry name" value="Cyt_P450_CS"/>
</dbReference>
<keyword evidence="12 15" id="KW-0472">Membrane</keyword>
<keyword evidence="11 14" id="KW-0503">Monooxygenase</keyword>
<dbReference type="GO" id="GO:0004497">
    <property type="term" value="F:monooxygenase activity"/>
    <property type="evidence" value="ECO:0007669"/>
    <property type="project" value="UniProtKB-KW"/>
</dbReference>
<dbReference type="FunFam" id="1.10.630.10:FF:000042">
    <property type="entry name" value="Cytochrome P450"/>
    <property type="match status" value="1"/>
</dbReference>
<dbReference type="PANTHER" id="PTHR24292:SF100">
    <property type="entry name" value="CYTOCHROME P450 6A16, ISOFORM B-RELATED"/>
    <property type="match status" value="1"/>
</dbReference>
<dbReference type="GO" id="GO:0020037">
    <property type="term" value="F:heme binding"/>
    <property type="evidence" value="ECO:0007669"/>
    <property type="project" value="InterPro"/>
</dbReference>
<feature type="binding site" description="axial binding residue" evidence="13">
    <location>
        <position position="452"/>
    </location>
    <ligand>
        <name>heme</name>
        <dbReference type="ChEBI" id="CHEBI:30413"/>
    </ligand>
    <ligandPart>
        <name>Fe</name>
        <dbReference type="ChEBI" id="CHEBI:18248"/>
    </ligandPart>
</feature>
<evidence type="ECO:0000256" key="7">
    <source>
        <dbReference type="ARBA" id="ARBA00022824"/>
    </source>
</evidence>
<keyword evidence="8" id="KW-0492">Microsome</keyword>
<dbReference type="InterPro" id="IPR002401">
    <property type="entry name" value="Cyt_P450_E_grp-I"/>
</dbReference>
<dbReference type="GO" id="GO:0016705">
    <property type="term" value="F:oxidoreductase activity, acting on paired donors, with incorporation or reduction of molecular oxygen"/>
    <property type="evidence" value="ECO:0007669"/>
    <property type="project" value="InterPro"/>
</dbReference>
<dbReference type="Pfam" id="PF00067">
    <property type="entry name" value="p450"/>
    <property type="match status" value="1"/>
</dbReference>
<keyword evidence="7" id="KW-0256">Endoplasmic reticulum</keyword>
<accession>A0AAV8VH27</accession>